<gene>
    <name evidence="10" type="ORF">CYME_CMR009C</name>
</gene>
<dbReference type="GO" id="GO:0005886">
    <property type="term" value="C:plasma membrane"/>
    <property type="evidence" value="ECO:0007669"/>
    <property type="project" value="UniProtKB-SubCell"/>
</dbReference>
<dbReference type="PANTHER" id="PTHR11453:SF127">
    <property type="entry name" value="SOLUTE CARRIER FAMILY 4 MEMBER 11"/>
    <property type="match status" value="1"/>
</dbReference>
<dbReference type="AlphaFoldDB" id="M1V6M5"/>
<evidence type="ECO:0000256" key="3">
    <source>
        <dbReference type="ARBA" id="ARBA00022448"/>
    </source>
</evidence>
<feature type="transmembrane region" description="Helical" evidence="8">
    <location>
        <begin position="579"/>
        <end position="598"/>
    </location>
</feature>
<dbReference type="eggNOG" id="KOG1172">
    <property type="taxonomic scope" value="Eukaryota"/>
</dbReference>
<dbReference type="GO" id="GO:0050801">
    <property type="term" value="P:monoatomic ion homeostasis"/>
    <property type="evidence" value="ECO:0007669"/>
    <property type="project" value="TreeGrafter"/>
</dbReference>
<comment type="similarity">
    <text evidence="2">Belongs to the anion exchanger (TC 2.A.31) family.</text>
</comment>
<dbReference type="RefSeq" id="XP_005538336.1">
    <property type="nucleotide sequence ID" value="XM_005538279.1"/>
</dbReference>
<feature type="transmembrane region" description="Helical" evidence="8">
    <location>
        <begin position="172"/>
        <end position="194"/>
    </location>
</feature>
<dbReference type="GO" id="GO:0005452">
    <property type="term" value="F:solute:inorganic anion antiporter activity"/>
    <property type="evidence" value="ECO:0007669"/>
    <property type="project" value="InterPro"/>
</dbReference>
<keyword evidence="11" id="KW-1185">Reference proteome</keyword>
<evidence type="ECO:0000256" key="1">
    <source>
        <dbReference type="ARBA" id="ARBA00004651"/>
    </source>
</evidence>
<dbReference type="OrthoDB" id="1735926at2759"/>
<evidence type="ECO:0000313" key="11">
    <source>
        <dbReference type="Proteomes" id="UP000007014"/>
    </source>
</evidence>
<evidence type="ECO:0000259" key="9">
    <source>
        <dbReference type="Pfam" id="PF00955"/>
    </source>
</evidence>
<name>M1V6M5_CYAM1</name>
<feature type="transmembrane region" description="Helical" evidence="8">
    <location>
        <begin position="512"/>
        <end position="542"/>
    </location>
</feature>
<dbReference type="Pfam" id="PF00955">
    <property type="entry name" value="HCO3_cotransp"/>
    <property type="match status" value="2"/>
</dbReference>
<keyword evidence="4" id="KW-1003">Cell membrane</keyword>
<reference evidence="10 11" key="1">
    <citation type="journal article" date="2004" name="Nature">
        <title>Genome sequence of the ultrasmall unicellular red alga Cyanidioschyzon merolae 10D.</title>
        <authorList>
            <person name="Matsuzaki M."/>
            <person name="Misumi O."/>
            <person name="Shin-i T."/>
            <person name="Maruyama S."/>
            <person name="Takahara M."/>
            <person name="Miyagishima S."/>
            <person name="Mori T."/>
            <person name="Nishida K."/>
            <person name="Yagisawa F."/>
            <person name="Nishida K."/>
            <person name="Yoshida Y."/>
            <person name="Nishimura Y."/>
            <person name="Nakao S."/>
            <person name="Kobayashi T."/>
            <person name="Momoyama Y."/>
            <person name="Higashiyama T."/>
            <person name="Minoda A."/>
            <person name="Sano M."/>
            <person name="Nomoto H."/>
            <person name="Oishi K."/>
            <person name="Hayashi H."/>
            <person name="Ohta F."/>
            <person name="Nishizaka S."/>
            <person name="Haga S."/>
            <person name="Miura S."/>
            <person name="Morishita T."/>
            <person name="Kabeya Y."/>
            <person name="Terasawa K."/>
            <person name="Suzuki Y."/>
            <person name="Ishii Y."/>
            <person name="Asakawa S."/>
            <person name="Takano H."/>
            <person name="Ohta N."/>
            <person name="Kuroiwa H."/>
            <person name="Tanaka K."/>
            <person name="Shimizu N."/>
            <person name="Sugano S."/>
            <person name="Sato N."/>
            <person name="Nozaki H."/>
            <person name="Ogasawara N."/>
            <person name="Kohara Y."/>
            <person name="Kuroiwa T."/>
        </authorList>
    </citation>
    <scope>NUCLEOTIDE SEQUENCE [LARGE SCALE GENOMIC DNA]</scope>
    <source>
        <strain evidence="10 11">10D</strain>
    </source>
</reference>
<dbReference type="SMR" id="M1V6M5"/>
<evidence type="ECO:0000256" key="8">
    <source>
        <dbReference type="SAM" id="Phobius"/>
    </source>
</evidence>
<dbReference type="GeneID" id="16997109"/>
<reference evidence="10 11" key="2">
    <citation type="journal article" date="2007" name="BMC Biol.">
        <title>A 100%-complete sequence reveals unusually simple genomic features in the hot-spring red alga Cyanidioschyzon merolae.</title>
        <authorList>
            <person name="Nozaki H."/>
            <person name="Takano H."/>
            <person name="Misumi O."/>
            <person name="Terasawa K."/>
            <person name="Matsuzaki M."/>
            <person name="Maruyama S."/>
            <person name="Nishida K."/>
            <person name="Yagisawa F."/>
            <person name="Yoshida Y."/>
            <person name="Fujiwara T."/>
            <person name="Takio S."/>
            <person name="Tamura K."/>
            <person name="Chung S.J."/>
            <person name="Nakamura S."/>
            <person name="Kuroiwa H."/>
            <person name="Tanaka K."/>
            <person name="Sato N."/>
            <person name="Kuroiwa T."/>
        </authorList>
    </citation>
    <scope>NUCLEOTIDE SEQUENCE [LARGE SCALE GENOMIC DNA]</scope>
    <source>
        <strain evidence="10 11">10D</strain>
    </source>
</reference>
<feature type="transmembrane region" description="Helical" evidence="8">
    <location>
        <begin position="604"/>
        <end position="622"/>
    </location>
</feature>
<keyword evidence="3" id="KW-0813">Transport</keyword>
<comment type="subcellular location">
    <subcellularLocation>
        <location evidence="1">Cell membrane</location>
        <topology evidence="1">Multi-pass membrane protein</topology>
    </subcellularLocation>
</comment>
<evidence type="ECO:0000256" key="2">
    <source>
        <dbReference type="ARBA" id="ARBA00010993"/>
    </source>
</evidence>
<keyword evidence="7 8" id="KW-0472">Membrane</keyword>
<keyword evidence="6 8" id="KW-1133">Transmembrane helix</keyword>
<feature type="transmembrane region" description="Helical" evidence="8">
    <location>
        <begin position="200"/>
        <end position="220"/>
    </location>
</feature>
<accession>M1V6M5</accession>
<evidence type="ECO:0000256" key="4">
    <source>
        <dbReference type="ARBA" id="ARBA00022475"/>
    </source>
</evidence>
<dbReference type="PRINTS" id="PR01231">
    <property type="entry name" value="HCO3TRNSPORT"/>
</dbReference>
<dbReference type="EMBL" id="AP006500">
    <property type="protein sequence ID" value="BAM82300.1"/>
    <property type="molecule type" value="Genomic_DNA"/>
</dbReference>
<feature type="transmembrane region" description="Helical" evidence="8">
    <location>
        <begin position="446"/>
        <end position="469"/>
    </location>
</feature>
<dbReference type="InterPro" id="IPR003020">
    <property type="entry name" value="HCO3_transpt_euk"/>
</dbReference>
<evidence type="ECO:0000256" key="6">
    <source>
        <dbReference type="ARBA" id="ARBA00022989"/>
    </source>
</evidence>
<feature type="transmembrane region" description="Helical" evidence="8">
    <location>
        <begin position="256"/>
        <end position="275"/>
    </location>
</feature>
<evidence type="ECO:0000256" key="5">
    <source>
        <dbReference type="ARBA" id="ARBA00022692"/>
    </source>
</evidence>
<feature type="domain" description="Bicarbonate transporter-like transmembrane" evidence="9">
    <location>
        <begin position="145"/>
        <end position="315"/>
    </location>
</feature>
<organism evidence="10 11">
    <name type="scientific">Cyanidioschyzon merolae (strain NIES-3377 / 10D)</name>
    <name type="common">Unicellular red alga</name>
    <dbReference type="NCBI Taxonomy" id="280699"/>
    <lineage>
        <taxon>Eukaryota</taxon>
        <taxon>Rhodophyta</taxon>
        <taxon>Bangiophyceae</taxon>
        <taxon>Cyanidiales</taxon>
        <taxon>Cyanidiaceae</taxon>
        <taxon>Cyanidioschyzon</taxon>
    </lineage>
</organism>
<dbReference type="InterPro" id="IPR011531">
    <property type="entry name" value="HCO3_transpt-like_TM_dom"/>
</dbReference>
<dbReference type="OMA" id="TVIKEMM"/>
<sequence length="685" mass="75657">MVQHSVRDSLMGSSSSRATLLEAKVQQETRGVRFLAWSFITGPTCRRSRQQRAAVTGAHAPLSFWQVSSRPTTTVCPKRHEVALRQRKPRRLRKLPVGGHYSLCKMQLDGNRPSQTRRLQVSTAVGALAASAGSDGLSAPPWPPLTGLAHDIAKRAPHFWGDWSDGLCLKSLAAILFLYFACLAPIVAFGGITAQITNGAIGVVEFLVSGSICGMIYHTLAGQPLTIVGPTGLTLAFTASLYKVCASAGLPFLPTYAWVGIWTAFFLFLLAIFNASSLIRYCTRFTDDCFNALIAATFLYEAFRSIGSNFRKCGMDKTEAFMSLSLSLGTFIVGRTLSEFRQSRYLRRTVREFLSDFGAAIAIFSMTLVSQLPEWGGYTLGRLQVPVKFQLAGNRSWLIPIFAAPVQVRLFAIIPAILLTVLFFLDQNITVRVVNSPAHRLRKGEAYHLDLLILSLITLIASLLGLPWMCAATVQSLNHVRSLAVTETYLRPGERSPRERIVSVVENRLTGFMIHFALGMSLLLLPLLRRIPIAVISGLFLYMGRRMMSGNEFLRRIRLLFVDPALYPDDSPMRKIRPAIVNAFTAIQFVCLATLWTLKMIPQTTLFFPAVIGLLMVVRSFLLPRFFSADALAVLDGEIVNRDADDANGTIGPEDTSEGVVVDVWDDGLRKREGIAGETYSTDLY</sequence>
<dbReference type="Proteomes" id="UP000007014">
    <property type="component" value="Chromosome 18"/>
</dbReference>
<dbReference type="Gene3D" id="1.10.287.570">
    <property type="entry name" value="Helical hairpin bin"/>
    <property type="match status" value="1"/>
</dbReference>
<dbReference type="FunFam" id="1.10.287.570:FF:000001">
    <property type="entry name" value="Anion exchange protein"/>
    <property type="match status" value="1"/>
</dbReference>
<feature type="transmembrane region" description="Helical" evidence="8">
    <location>
        <begin position="353"/>
        <end position="372"/>
    </location>
</feature>
<feature type="transmembrane region" description="Helical" evidence="8">
    <location>
        <begin position="397"/>
        <end position="425"/>
    </location>
</feature>
<evidence type="ECO:0000313" key="10">
    <source>
        <dbReference type="EMBL" id="BAM82300.1"/>
    </source>
</evidence>
<keyword evidence="5 8" id="KW-0812">Transmembrane</keyword>
<proteinExistence type="inferred from homology"/>
<evidence type="ECO:0000256" key="7">
    <source>
        <dbReference type="ARBA" id="ARBA00023136"/>
    </source>
</evidence>
<dbReference type="PANTHER" id="PTHR11453">
    <property type="entry name" value="ANION EXCHANGE PROTEIN"/>
    <property type="match status" value="1"/>
</dbReference>
<dbReference type="Gramene" id="CMR009CT">
    <property type="protein sequence ID" value="CMR009CT"/>
    <property type="gene ID" value="CMR009C"/>
</dbReference>
<dbReference type="KEGG" id="cme:CYME_CMR009C"/>
<dbReference type="GO" id="GO:0006820">
    <property type="term" value="P:monoatomic anion transport"/>
    <property type="evidence" value="ECO:0007669"/>
    <property type="project" value="InterPro"/>
</dbReference>
<dbReference type="HOGENOM" id="CLU_002289_6_4_1"/>
<feature type="domain" description="Bicarbonate transporter-like transmembrane" evidence="9">
    <location>
        <begin position="317"/>
        <end position="638"/>
    </location>
</feature>
<protein>
    <submittedName>
        <fullName evidence="10">Probable anion transporter</fullName>
    </submittedName>
</protein>